<dbReference type="InterPro" id="IPR051089">
    <property type="entry name" value="prtT"/>
</dbReference>
<dbReference type="Proteomes" id="UP001303647">
    <property type="component" value="Unassembled WGS sequence"/>
</dbReference>
<protein>
    <recommendedName>
        <fullName evidence="9">Zn(2)-C6 fungal-type domain-containing protein</fullName>
    </recommendedName>
</protein>
<evidence type="ECO:0000256" key="5">
    <source>
        <dbReference type="ARBA" id="ARBA00023242"/>
    </source>
</evidence>
<dbReference type="PANTHER" id="PTHR31845">
    <property type="entry name" value="FINGER DOMAIN PROTEIN, PUTATIVE-RELATED"/>
    <property type="match status" value="1"/>
</dbReference>
<dbReference type="EMBL" id="MU857748">
    <property type="protein sequence ID" value="KAK4244270.1"/>
    <property type="molecule type" value="Genomic_DNA"/>
</dbReference>
<keyword evidence="3" id="KW-0238">DNA-binding</keyword>
<organism evidence="7 8">
    <name type="scientific">Corynascus novoguineensis</name>
    <dbReference type="NCBI Taxonomy" id="1126955"/>
    <lineage>
        <taxon>Eukaryota</taxon>
        <taxon>Fungi</taxon>
        <taxon>Dikarya</taxon>
        <taxon>Ascomycota</taxon>
        <taxon>Pezizomycotina</taxon>
        <taxon>Sordariomycetes</taxon>
        <taxon>Sordariomycetidae</taxon>
        <taxon>Sordariales</taxon>
        <taxon>Chaetomiaceae</taxon>
        <taxon>Corynascus</taxon>
    </lineage>
</organism>
<evidence type="ECO:0000256" key="4">
    <source>
        <dbReference type="ARBA" id="ARBA00023163"/>
    </source>
</evidence>
<reference evidence="7" key="2">
    <citation type="submission" date="2023-05" db="EMBL/GenBank/DDBJ databases">
        <authorList>
            <consortium name="Lawrence Berkeley National Laboratory"/>
            <person name="Steindorff A."/>
            <person name="Hensen N."/>
            <person name="Bonometti L."/>
            <person name="Westerberg I."/>
            <person name="Brannstrom I.O."/>
            <person name="Guillou S."/>
            <person name="Cros-Aarteil S."/>
            <person name="Calhoun S."/>
            <person name="Haridas S."/>
            <person name="Kuo A."/>
            <person name="Mondo S."/>
            <person name="Pangilinan J."/>
            <person name="Riley R."/>
            <person name="Labutti K."/>
            <person name="Andreopoulos B."/>
            <person name="Lipzen A."/>
            <person name="Chen C."/>
            <person name="Yanf M."/>
            <person name="Daum C."/>
            <person name="Ng V."/>
            <person name="Clum A."/>
            <person name="Ohm R."/>
            <person name="Martin F."/>
            <person name="Silar P."/>
            <person name="Natvig D."/>
            <person name="Lalanne C."/>
            <person name="Gautier V."/>
            <person name="Ament-Velasquez S.L."/>
            <person name="Kruys A."/>
            <person name="Hutchinson M.I."/>
            <person name="Powell A.J."/>
            <person name="Barry K."/>
            <person name="Miller A.N."/>
            <person name="Grigoriev I.V."/>
            <person name="Debuchy R."/>
            <person name="Gladieux P."/>
            <person name="Thoren M.H."/>
            <person name="Johannesson H."/>
        </authorList>
    </citation>
    <scope>NUCLEOTIDE SEQUENCE</scope>
    <source>
        <strain evidence="7">CBS 359.72</strain>
    </source>
</reference>
<comment type="subcellular location">
    <subcellularLocation>
        <location evidence="1">Nucleus</location>
    </subcellularLocation>
</comment>
<evidence type="ECO:0000256" key="6">
    <source>
        <dbReference type="SAM" id="MobiDB-lite"/>
    </source>
</evidence>
<dbReference type="GO" id="GO:0000976">
    <property type="term" value="F:transcription cis-regulatory region binding"/>
    <property type="evidence" value="ECO:0007669"/>
    <property type="project" value="TreeGrafter"/>
</dbReference>
<dbReference type="AlphaFoldDB" id="A0AAN7CM28"/>
<dbReference type="PANTHER" id="PTHR31845:SF18">
    <property type="entry name" value="ZN(II)2CYS6 TRANSCRIPTION FACTOR (EUROFUNG)"/>
    <property type="match status" value="1"/>
</dbReference>
<reference evidence="7" key="1">
    <citation type="journal article" date="2023" name="Mol. Phylogenet. Evol.">
        <title>Genome-scale phylogeny and comparative genomics of the fungal order Sordariales.</title>
        <authorList>
            <person name="Hensen N."/>
            <person name="Bonometti L."/>
            <person name="Westerberg I."/>
            <person name="Brannstrom I.O."/>
            <person name="Guillou S."/>
            <person name="Cros-Aarteil S."/>
            <person name="Calhoun S."/>
            <person name="Haridas S."/>
            <person name="Kuo A."/>
            <person name="Mondo S."/>
            <person name="Pangilinan J."/>
            <person name="Riley R."/>
            <person name="LaButti K."/>
            <person name="Andreopoulos B."/>
            <person name="Lipzen A."/>
            <person name="Chen C."/>
            <person name="Yan M."/>
            <person name="Daum C."/>
            <person name="Ng V."/>
            <person name="Clum A."/>
            <person name="Steindorff A."/>
            <person name="Ohm R.A."/>
            <person name="Martin F."/>
            <person name="Silar P."/>
            <person name="Natvig D.O."/>
            <person name="Lalanne C."/>
            <person name="Gautier V."/>
            <person name="Ament-Velasquez S.L."/>
            <person name="Kruys A."/>
            <person name="Hutchinson M.I."/>
            <person name="Powell A.J."/>
            <person name="Barry K."/>
            <person name="Miller A.N."/>
            <person name="Grigoriev I.V."/>
            <person name="Debuchy R."/>
            <person name="Gladieux P."/>
            <person name="Hiltunen Thoren M."/>
            <person name="Johannesson H."/>
        </authorList>
    </citation>
    <scope>NUCLEOTIDE SEQUENCE</scope>
    <source>
        <strain evidence="7">CBS 359.72</strain>
    </source>
</reference>
<feature type="region of interest" description="Disordered" evidence="6">
    <location>
        <begin position="419"/>
        <end position="454"/>
    </location>
</feature>
<proteinExistence type="predicted"/>
<evidence type="ECO:0008006" key="9">
    <source>
        <dbReference type="Google" id="ProtNLM"/>
    </source>
</evidence>
<name>A0AAN7CM28_9PEZI</name>
<dbReference type="GO" id="GO:0005634">
    <property type="term" value="C:nucleus"/>
    <property type="evidence" value="ECO:0007669"/>
    <property type="project" value="UniProtKB-SubCell"/>
</dbReference>
<evidence type="ECO:0000256" key="3">
    <source>
        <dbReference type="ARBA" id="ARBA00023125"/>
    </source>
</evidence>
<keyword evidence="8" id="KW-1185">Reference proteome</keyword>
<sequence>MEKRVVSHSAPYGHACMNCFKAKCRCIPRHDGDGCERCHRLQKQCVPSNSVRRRAVEHRQAPKTRVPASDRLVPQIQSQVNGEIDATIDSLHEGRVRTGPEGLEGLVGLETAIDSLFAVLNVISHTGPNTAGPSGSGSSPTICLDTFRSYMLPHFPFFHLPAKITAQQLHLSRPFLFRAITCVASPTSRERQMRSRELKRVLHELVFLGESREHENGAKSNQTDTGLDLLLGLLVYIAWGWDHRLNHRLVMLAVSMVGEMYHDDAGHSDADVLGLLDLENNSYTNPGYCPEPPVAENNVEYQRALLASFLLGCTVSTYSGVVNPLWWTPRLECALAAVSATRSQHDQVLALQIRLQLLATQALQLHQQGRQPDHGGAQALLTVLENLQPVIQQHQGSLHAHLYHAELAIHEALHASTPLQPAKTASIHRPPQRKTRDPSNRNQSNNPTASIDNDDAVRTPQYLWCSLSVSHACVDALLALPVTLFRGIAFPQWAHLARCLAALHHLEKEAPHSGPRSWPTSGRNTTEAAAVDGGGFPDLPALLVALEERLEGLGSDAGEIRSSFGTTGEGIGGVSGGEGTFRDLAAGLSRFREKVLRERDEGRVEPEDSVGYGGVCAAGEKGVEILPPQKGFFASQRWFWMDQIWTAN</sequence>
<comment type="caution">
    <text evidence="7">The sequence shown here is derived from an EMBL/GenBank/DDBJ whole genome shotgun (WGS) entry which is preliminary data.</text>
</comment>
<evidence type="ECO:0000313" key="7">
    <source>
        <dbReference type="EMBL" id="KAK4244270.1"/>
    </source>
</evidence>
<keyword evidence="4" id="KW-0804">Transcription</keyword>
<keyword evidence="5" id="KW-0539">Nucleus</keyword>
<keyword evidence="2" id="KW-0805">Transcription regulation</keyword>
<feature type="compositionally biased region" description="Polar residues" evidence="6">
    <location>
        <begin position="440"/>
        <end position="451"/>
    </location>
</feature>
<evidence type="ECO:0000256" key="1">
    <source>
        <dbReference type="ARBA" id="ARBA00004123"/>
    </source>
</evidence>
<dbReference type="GO" id="GO:0000981">
    <property type="term" value="F:DNA-binding transcription factor activity, RNA polymerase II-specific"/>
    <property type="evidence" value="ECO:0007669"/>
    <property type="project" value="TreeGrafter"/>
</dbReference>
<feature type="region of interest" description="Disordered" evidence="6">
    <location>
        <begin position="510"/>
        <end position="531"/>
    </location>
</feature>
<evidence type="ECO:0000313" key="8">
    <source>
        <dbReference type="Proteomes" id="UP001303647"/>
    </source>
</evidence>
<accession>A0AAN7CM28</accession>
<feature type="compositionally biased region" description="Polar residues" evidence="6">
    <location>
        <begin position="518"/>
        <end position="527"/>
    </location>
</feature>
<gene>
    <name evidence="7" type="ORF">C7999DRAFT_17458</name>
</gene>
<evidence type="ECO:0000256" key="2">
    <source>
        <dbReference type="ARBA" id="ARBA00023015"/>
    </source>
</evidence>